<organism evidence="1 3">
    <name type="scientific">Puccinia graminis f. sp. tritici</name>
    <dbReference type="NCBI Taxonomy" id="56615"/>
    <lineage>
        <taxon>Eukaryota</taxon>
        <taxon>Fungi</taxon>
        <taxon>Dikarya</taxon>
        <taxon>Basidiomycota</taxon>
        <taxon>Pucciniomycotina</taxon>
        <taxon>Pucciniomycetes</taxon>
        <taxon>Pucciniales</taxon>
        <taxon>Pucciniaceae</taxon>
        <taxon>Puccinia</taxon>
    </lineage>
</organism>
<sequence>MDISISSSSRRGICLYPCATGLWLPLVLPLKVHEKLQLCFSSPKFKLSIKLIVQSNSTSATCLDSLDLIENYLLNHPTQIKMSKSSQDNTFKNQTPQAEMTLKNAGVPLETEPEAPAPDIQPATTTQPTPLEEVEYIYDVVSAMKHALIQDHNSELFLETPNFNKVHEEYIKALEVFLERVSAIIKETLEAGNRFIYDSLDIPQISSPKQ</sequence>
<evidence type="ECO:0000313" key="1">
    <source>
        <dbReference type="EMBL" id="KAA1072436.1"/>
    </source>
</evidence>
<proteinExistence type="predicted"/>
<name>A0A5B0M7V5_PUCGR</name>
<reference evidence="3 4" key="1">
    <citation type="submission" date="2019-05" db="EMBL/GenBank/DDBJ databases">
        <title>Emergence of the Ug99 lineage of the wheat stem rust pathogen through somatic hybridization.</title>
        <authorList>
            <person name="Li F."/>
            <person name="Upadhyaya N.M."/>
            <person name="Sperschneider J."/>
            <person name="Matny O."/>
            <person name="Nguyen-Phuc H."/>
            <person name="Mago R."/>
            <person name="Raley C."/>
            <person name="Miller M.E."/>
            <person name="Silverstein K.A.T."/>
            <person name="Henningsen E."/>
            <person name="Hirsch C.D."/>
            <person name="Visser B."/>
            <person name="Pretorius Z.A."/>
            <person name="Steffenson B.J."/>
            <person name="Schwessinger B."/>
            <person name="Dodds P.N."/>
            <person name="Figueroa M."/>
        </authorList>
    </citation>
    <scope>NUCLEOTIDE SEQUENCE [LARGE SCALE GENOMIC DNA]</scope>
    <source>
        <strain evidence="1">21-0</strain>
        <strain evidence="2 4">Ug99</strain>
    </source>
</reference>
<dbReference type="OrthoDB" id="2510371at2759"/>
<protein>
    <submittedName>
        <fullName evidence="1">Uncharacterized protein</fullName>
    </submittedName>
</protein>
<accession>A0A5B0M7V5</accession>
<dbReference type="EMBL" id="VDEP01000245">
    <property type="protein sequence ID" value="KAA1120308.1"/>
    <property type="molecule type" value="Genomic_DNA"/>
</dbReference>
<dbReference type="AlphaFoldDB" id="A0A5B0M7V5"/>
<evidence type="ECO:0000313" key="4">
    <source>
        <dbReference type="Proteomes" id="UP000325313"/>
    </source>
</evidence>
<evidence type="ECO:0000313" key="2">
    <source>
        <dbReference type="EMBL" id="KAA1120308.1"/>
    </source>
</evidence>
<keyword evidence="3" id="KW-1185">Reference proteome</keyword>
<comment type="caution">
    <text evidence="1">The sequence shown here is derived from an EMBL/GenBank/DDBJ whole genome shotgun (WGS) entry which is preliminary data.</text>
</comment>
<dbReference type="EMBL" id="VSWC01000170">
    <property type="protein sequence ID" value="KAA1072436.1"/>
    <property type="molecule type" value="Genomic_DNA"/>
</dbReference>
<dbReference type="Proteomes" id="UP000325313">
    <property type="component" value="Unassembled WGS sequence"/>
</dbReference>
<gene>
    <name evidence="1" type="ORF">PGT21_034367</name>
    <name evidence="2" type="ORF">PGTUg99_011333</name>
</gene>
<dbReference type="Proteomes" id="UP000324748">
    <property type="component" value="Unassembled WGS sequence"/>
</dbReference>
<evidence type="ECO:0000313" key="3">
    <source>
        <dbReference type="Proteomes" id="UP000324748"/>
    </source>
</evidence>